<evidence type="ECO:0000313" key="6">
    <source>
        <dbReference type="Proteomes" id="UP001254848"/>
    </source>
</evidence>
<dbReference type="Proteomes" id="UP001254848">
    <property type="component" value="Unassembled WGS sequence"/>
</dbReference>
<proteinExistence type="inferred from homology"/>
<dbReference type="PANTHER" id="PTHR37164">
    <property type="entry name" value="BACTERIOHEMERYTHRIN"/>
    <property type="match status" value="1"/>
</dbReference>
<dbReference type="Pfam" id="PF01814">
    <property type="entry name" value="Hemerythrin"/>
    <property type="match status" value="1"/>
</dbReference>
<protein>
    <submittedName>
        <fullName evidence="5">Hemerythrin family protein</fullName>
    </submittedName>
</protein>
<feature type="domain" description="Hemerythrin-like" evidence="4">
    <location>
        <begin position="10"/>
        <end position="127"/>
    </location>
</feature>
<evidence type="ECO:0000313" key="5">
    <source>
        <dbReference type="EMBL" id="MDT8903638.1"/>
    </source>
</evidence>
<reference evidence="5 6" key="1">
    <citation type="submission" date="2023-07" db="EMBL/GenBank/DDBJ databases">
        <title>The novel representative of Negativicutes class, Anaeroselena agilis gen. nov. sp. nov.</title>
        <authorList>
            <person name="Prokofeva M.I."/>
            <person name="Elcheninov A.G."/>
            <person name="Klyukina A."/>
            <person name="Kublanov I.V."/>
            <person name="Frolov E.N."/>
            <person name="Podosokorskaya O.A."/>
        </authorList>
    </citation>
    <scope>NUCLEOTIDE SEQUENCE [LARGE SCALE GENOMIC DNA]</scope>
    <source>
        <strain evidence="5 6">4137-cl</strain>
    </source>
</reference>
<keyword evidence="2" id="KW-0479">Metal-binding</keyword>
<sequence length="130" mass="15496">MIKWRDEYNTGVENLDAQHRRLFEIANEAYGLLRDELRVDKYDDIVAILDELREYTKYHFQTEEDYMLSIGYKKFLSHKAEHAEFIAKIEAVDLDKVDASQDEYLRVTLDFVCTWITEHILGRDKLYATP</sequence>
<dbReference type="InterPro" id="IPR012827">
    <property type="entry name" value="Hemerythrin_metal-bd"/>
</dbReference>
<dbReference type="InterPro" id="IPR050669">
    <property type="entry name" value="Hemerythrin"/>
</dbReference>
<keyword evidence="6" id="KW-1185">Reference proteome</keyword>
<name>A0ABU3P3N5_9FIRM</name>
<accession>A0ABU3P3N5</accession>
<dbReference type="PANTHER" id="PTHR37164:SF1">
    <property type="entry name" value="BACTERIOHEMERYTHRIN"/>
    <property type="match status" value="1"/>
</dbReference>
<evidence type="ECO:0000256" key="3">
    <source>
        <dbReference type="ARBA" id="ARBA00023004"/>
    </source>
</evidence>
<dbReference type="InterPro" id="IPR016131">
    <property type="entry name" value="Haemerythrin_Fe_BS"/>
</dbReference>
<evidence type="ECO:0000259" key="4">
    <source>
        <dbReference type="Pfam" id="PF01814"/>
    </source>
</evidence>
<dbReference type="RefSeq" id="WP_413782090.1">
    <property type="nucleotide sequence ID" value="NZ_JAUOZS010000001.1"/>
</dbReference>
<evidence type="ECO:0000256" key="2">
    <source>
        <dbReference type="ARBA" id="ARBA00022723"/>
    </source>
</evidence>
<dbReference type="EMBL" id="JAUOZS010000001">
    <property type="protein sequence ID" value="MDT8903638.1"/>
    <property type="molecule type" value="Genomic_DNA"/>
</dbReference>
<dbReference type="SUPFAM" id="SSF47188">
    <property type="entry name" value="Hemerythrin-like"/>
    <property type="match status" value="1"/>
</dbReference>
<keyword evidence="3" id="KW-0408">Iron</keyword>
<dbReference type="InterPro" id="IPR012312">
    <property type="entry name" value="Hemerythrin-like"/>
</dbReference>
<dbReference type="InterPro" id="IPR035938">
    <property type="entry name" value="Hemerythrin-like_sf"/>
</dbReference>
<comment type="similarity">
    <text evidence="1">Belongs to the hemerythrin family.</text>
</comment>
<dbReference type="CDD" id="cd12107">
    <property type="entry name" value="Hemerythrin"/>
    <property type="match status" value="1"/>
</dbReference>
<dbReference type="Gene3D" id="1.20.120.50">
    <property type="entry name" value="Hemerythrin-like"/>
    <property type="match status" value="1"/>
</dbReference>
<comment type="caution">
    <text evidence="5">The sequence shown here is derived from an EMBL/GenBank/DDBJ whole genome shotgun (WGS) entry which is preliminary data.</text>
</comment>
<dbReference type="NCBIfam" id="NF033749">
    <property type="entry name" value="bact_hemeryth"/>
    <property type="match status" value="1"/>
</dbReference>
<organism evidence="5 6">
    <name type="scientific">Anaeroselena agilis</name>
    <dbReference type="NCBI Taxonomy" id="3063788"/>
    <lineage>
        <taxon>Bacteria</taxon>
        <taxon>Bacillati</taxon>
        <taxon>Bacillota</taxon>
        <taxon>Negativicutes</taxon>
        <taxon>Acetonemataceae</taxon>
        <taxon>Anaeroselena</taxon>
    </lineage>
</organism>
<dbReference type="NCBIfam" id="TIGR02481">
    <property type="entry name" value="hemeryth_dom"/>
    <property type="match status" value="1"/>
</dbReference>
<evidence type="ECO:0000256" key="1">
    <source>
        <dbReference type="ARBA" id="ARBA00010587"/>
    </source>
</evidence>
<dbReference type="PROSITE" id="PS00550">
    <property type="entry name" value="HEMERYTHRINS"/>
    <property type="match status" value="1"/>
</dbReference>
<gene>
    <name evidence="5" type="ORF">Q4T40_20620</name>
</gene>